<feature type="compositionally biased region" description="Low complexity" evidence="10">
    <location>
        <begin position="760"/>
        <end position="773"/>
    </location>
</feature>
<feature type="compositionally biased region" description="Polar residues" evidence="10">
    <location>
        <begin position="738"/>
        <end position="759"/>
    </location>
</feature>
<reference evidence="12 13" key="1">
    <citation type="submission" date="2015-12" db="EMBL/GenBank/DDBJ databases">
        <title>The genome of Folsomia candida.</title>
        <authorList>
            <person name="Faddeeva A."/>
            <person name="Derks M.F."/>
            <person name="Anvar Y."/>
            <person name="Smit S."/>
            <person name="Van Straalen N."/>
            <person name="Roelofs D."/>
        </authorList>
    </citation>
    <scope>NUCLEOTIDE SEQUENCE [LARGE SCALE GENOMIC DNA]</scope>
    <source>
        <strain evidence="12 13">VU population</strain>
        <tissue evidence="12">Whole body</tissue>
    </source>
</reference>
<feature type="domain" description="LIM zinc-binding" evidence="11">
    <location>
        <begin position="392"/>
        <end position="451"/>
    </location>
</feature>
<dbReference type="GO" id="GO:0051371">
    <property type="term" value="F:muscle alpha-actinin binding"/>
    <property type="evidence" value="ECO:0007669"/>
    <property type="project" value="TreeGrafter"/>
</dbReference>
<feature type="domain" description="LIM zinc-binding" evidence="11">
    <location>
        <begin position="332"/>
        <end position="391"/>
    </location>
</feature>
<protein>
    <submittedName>
        <fullName evidence="12">Paxillin</fullName>
    </submittedName>
</protein>
<dbReference type="Gene3D" id="2.10.110.10">
    <property type="entry name" value="Cysteine Rich Protein"/>
    <property type="match status" value="8"/>
</dbReference>
<evidence type="ECO:0000256" key="9">
    <source>
        <dbReference type="PROSITE-ProRule" id="PRU00125"/>
    </source>
</evidence>
<dbReference type="GO" id="GO:0031430">
    <property type="term" value="C:M band"/>
    <property type="evidence" value="ECO:0007669"/>
    <property type="project" value="UniProtKB-SubCell"/>
</dbReference>
<dbReference type="InterPro" id="IPR001781">
    <property type="entry name" value="Znf_LIM"/>
</dbReference>
<name>A0A226DXK6_FOLCA</name>
<dbReference type="GO" id="GO:0005912">
    <property type="term" value="C:adherens junction"/>
    <property type="evidence" value="ECO:0007669"/>
    <property type="project" value="TreeGrafter"/>
</dbReference>
<dbReference type="FunFam" id="2.10.110.10:FF:000009">
    <property type="entry name" value="Paxillin isoform 1"/>
    <property type="match status" value="4"/>
</dbReference>
<accession>A0A226DXK6</accession>
<feature type="region of interest" description="Disordered" evidence="10">
    <location>
        <begin position="24"/>
        <end position="56"/>
    </location>
</feature>
<comment type="subcellular location">
    <subcellularLocation>
        <location evidence="1">Cell junction</location>
    </subcellularLocation>
    <subcellularLocation>
        <location evidence="8">Cytoplasm</location>
        <location evidence="8">Myofibril</location>
        <location evidence="8">Sarcomere</location>
        <location evidence="8">M line</location>
    </subcellularLocation>
</comment>
<dbReference type="PROSITE" id="PS00478">
    <property type="entry name" value="LIM_DOMAIN_1"/>
    <property type="match status" value="6"/>
</dbReference>
<keyword evidence="4" id="KW-0677">Repeat</keyword>
<dbReference type="OMA" id="CEDDFHD"/>
<dbReference type="FunFam" id="2.10.110.10:FF:000020">
    <property type="entry name" value="PDZ and LIM domain protein 5"/>
    <property type="match status" value="1"/>
</dbReference>
<evidence type="ECO:0000256" key="10">
    <source>
        <dbReference type="SAM" id="MobiDB-lite"/>
    </source>
</evidence>
<keyword evidence="6" id="KW-0965">Cell junction</keyword>
<dbReference type="OrthoDB" id="1112565at2759"/>
<dbReference type="GO" id="GO:0061061">
    <property type="term" value="P:muscle structure development"/>
    <property type="evidence" value="ECO:0007669"/>
    <property type="project" value="TreeGrafter"/>
</dbReference>
<evidence type="ECO:0000256" key="6">
    <source>
        <dbReference type="ARBA" id="ARBA00022949"/>
    </source>
</evidence>
<evidence type="ECO:0000256" key="5">
    <source>
        <dbReference type="ARBA" id="ARBA00022833"/>
    </source>
</evidence>
<dbReference type="InterPro" id="IPR050604">
    <property type="entry name" value="PDZ-LIM_domain"/>
</dbReference>
<dbReference type="GO" id="GO:0030036">
    <property type="term" value="P:actin cytoskeleton organization"/>
    <property type="evidence" value="ECO:0007669"/>
    <property type="project" value="TreeGrafter"/>
</dbReference>
<evidence type="ECO:0000256" key="2">
    <source>
        <dbReference type="ARBA" id="ARBA00022490"/>
    </source>
</evidence>
<keyword evidence="3 9" id="KW-0479">Metal-binding</keyword>
<dbReference type="PROSITE" id="PS50023">
    <property type="entry name" value="LIM_DOMAIN_2"/>
    <property type="match status" value="8"/>
</dbReference>
<evidence type="ECO:0000256" key="8">
    <source>
        <dbReference type="ARBA" id="ARBA00037833"/>
    </source>
</evidence>
<feature type="domain" description="LIM zinc-binding" evidence="11">
    <location>
        <begin position="273"/>
        <end position="331"/>
    </location>
</feature>
<evidence type="ECO:0000313" key="12">
    <source>
        <dbReference type="EMBL" id="OXA50003.1"/>
    </source>
</evidence>
<evidence type="ECO:0000256" key="3">
    <source>
        <dbReference type="ARBA" id="ARBA00022723"/>
    </source>
</evidence>
<feature type="region of interest" description="Disordered" evidence="10">
    <location>
        <begin position="710"/>
        <end position="773"/>
    </location>
</feature>
<feature type="domain" description="LIM zinc-binding" evidence="11">
    <location>
        <begin position="572"/>
        <end position="632"/>
    </location>
</feature>
<keyword evidence="7 9" id="KW-0440">LIM domain</keyword>
<dbReference type="CDD" id="cd08368">
    <property type="entry name" value="LIM"/>
    <property type="match status" value="3"/>
</dbReference>
<keyword evidence="13" id="KW-1185">Reference proteome</keyword>
<dbReference type="STRING" id="158441.A0A226DXK6"/>
<dbReference type="SUPFAM" id="SSF57716">
    <property type="entry name" value="Glucocorticoid receptor-like (DNA-binding domain)"/>
    <property type="match status" value="9"/>
</dbReference>
<dbReference type="PANTHER" id="PTHR24214:SF38">
    <property type="entry name" value="PDZ AND LIM DOMAIN PROTEIN ZASP-RELATED"/>
    <property type="match status" value="1"/>
</dbReference>
<evidence type="ECO:0000256" key="1">
    <source>
        <dbReference type="ARBA" id="ARBA00004282"/>
    </source>
</evidence>
<feature type="domain" description="LIM zinc-binding" evidence="11">
    <location>
        <begin position="514"/>
        <end position="571"/>
    </location>
</feature>
<dbReference type="GO" id="GO:0046872">
    <property type="term" value="F:metal ion binding"/>
    <property type="evidence" value="ECO:0007669"/>
    <property type="project" value="UniProtKB-KW"/>
</dbReference>
<gene>
    <name evidence="12" type="ORF">Fcan01_14948</name>
</gene>
<evidence type="ECO:0000256" key="4">
    <source>
        <dbReference type="ARBA" id="ARBA00022737"/>
    </source>
</evidence>
<feature type="domain" description="LIM zinc-binding" evidence="11">
    <location>
        <begin position="154"/>
        <end position="212"/>
    </location>
</feature>
<dbReference type="FunFam" id="2.10.110.10:FF:000008">
    <property type="entry name" value="Paxillin isoform 1"/>
    <property type="match status" value="2"/>
</dbReference>
<comment type="caution">
    <text evidence="12">The sequence shown here is derived from an EMBL/GenBank/DDBJ whole genome shotgun (WGS) entry which is preliminary data.</text>
</comment>
<dbReference type="Proteomes" id="UP000198287">
    <property type="component" value="Unassembled WGS sequence"/>
</dbReference>
<dbReference type="Pfam" id="PF00412">
    <property type="entry name" value="LIM"/>
    <property type="match status" value="8"/>
</dbReference>
<keyword evidence="5 9" id="KW-0862">Zinc</keyword>
<dbReference type="EMBL" id="LNIX01000009">
    <property type="protein sequence ID" value="OXA50003.1"/>
    <property type="molecule type" value="Genomic_DNA"/>
</dbReference>
<feature type="domain" description="LIM zinc-binding" evidence="11">
    <location>
        <begin position="452"/>
        <end position="513"/>
    </location>
</feature>
<feature type="compositionally biased region" description="Basic and acidic residues" evidence="10">
    <location>
        <begin position="723"/>
        <end position="737"/>
    </location>
</feature>
<evidence type="ECO:0000256" key="7">
    <source>
        <dbReference type="ARBA" id="ARBA00023038"/>
    </source>
</evidence>
<dbReference type="PANTHER" id="PTHR24214">
    <property type="entry name" value="PDZ AND LIM DOMAIN PROTEIN ZASP"/>
    <property type="match status" value="1"/>
</dbReference>
<dbReference type="GO" id="GO:0003779">
    <property type="term" value="F:actin binding"/>
    <property type="evidence" value="ECO:0007669"/>
    <property type="project" value="TreeGrafter"/>
</dbReference>
<proteinExistence type="predicted"/>
<evidence type="ECO:0000313" key="13">
    <source>
        <dbReference type="Proteomes" id="UP000198287"/>
    </source>
</evidence>
<dbReference type="AlphaFoldDB" id="A0A226DXK6"/>
<keyword evidence="2" id="KW-0963">Cytoplasm</keyword>
<dbReference type="GO" id="GO:0055120">
    <property type="term" value="C:striated muscle dense body"/>
    <property type="evidence" value="ECO:0007669"/>
    <property type="project" value="UniProtKB-ARBA"/>
</dbReference>
<dbReference type="GO" id="GO:0031941">
    <property type="term" value="C:filamentous actin"/>
    <property type="evidence" value="ECO:0007669"/>
    <property type="project" value="TreeGrafter"/>
</dbReference>
<sequence>MPAKNMDVIDVLGDLLIDLEKTAASTSSPRAREQDQIQKSYAPSRPLPSNSNMNNLNSNFNSSNKLLVIPPSVEPSFLYAPDKDIITGLPLVRTASPAQMSPRIMSSPRPGSALSNVALDPDETPSFSVNDGNQDFKFQSYHLDYKYTPPPIKGPCCVCGDGIMGAMVTALDKMWHPEHFLCVHCGIELRSPMYLEHDGQPYCKVCHGKLFLPPCAGCGKDITGNYIKAMEKIWHPPCFQCTRCRKVLTPTTFFPKEGKPYCEDDFHDLFSPKCWGCKKPIKDDRKISVLGRHWHPEHFKCCECGIQLNPNNFKEKNGKLYCEKDFNNLFMPKCGGCNTPVVSNGLTAMGKTWHPHCFNCTECKKQLNPDRFFEKNGLPYCEDDFHKLFSPKCAGCRQPIKDQNKMINAMCKPWHPNHFTCTECSKVLTPENFFEKNGLPYCEDDFHKLFSPKCAGCQRPIKDPKKVLNVMGKQFHPEHFNCTECGKILQPDNYFEKNGLPYCEDDFHKLFSAKCAGCGGPIKDKYVFAMGKYFHPHHFTCSECGKQLKENEFMEKDGRIYCMDDFLNLFAPKCVACRKPIKEEYCLVALEGDWHSNCFRCKDCNCLLEDRNFFEIDGEPYCEQHFHARQCPDCVKIRREQNRYFGISITTPMGPSRWASQVSLKSLIEDETITTTTTKGGVNNSSNFLVDDGGRPNSALSYTIPIEREGGRTYRNGGFENGGHVHGETCNHSHEEYQTQSQRSSLKRGQQLGQSEQKLNNGSSSSSNMGKWSGSQNNLQYIARNENPYNYLEQGKFPVESKHIRFSDTVTQREFEKDGKYY</sequence>
<feature type="domain" description="LIM zinc-binding" evidence="11">
    <location>
        <begin position="213"/>
        <end position="272"/>
    </location>
</feature>
<organism evidence="12 13">
    <name type="scientific">Folsomia candida</name>
    <name type="common">Springtail</name>
    <dbReference type="NCBI Taxonomy" id="158441"/>
    <lineage>
        <taxon>Eukaryota</taxon>
        <taxon>Metazoa</taxon>
        <taxon>Ecdysozoa</taxon>
        <taxon>Arthropoda</taxon>
        <taxon>Hexapoda</taxon>
        <taxon>Collembola</taxon>
        <taxon>Entomobryomorpha</taxon>
        <taxon>Isotomoidea</taxon>
        <taxon>Isotomidae</taxon>
        <taxon>Proisotominae</taxon>
        <taxon>Folsomia</taxon>
    </lineage>
</organism>
<evidence type="ECO:0000259" key="11">
    <source>
        <dbReference type="PROSITE" id="PS50023"/>
    </source>
</evidence>
<dbReference type="SMART" id="SM00132">
    <property type="entry name" value="LIM"/>
    <property type="match status" value="8"/>
</dbReference>
<dbReference type="GO" id="GO:0001725">
    <property type="term" value="C:stress fiber"/>
    <property type="evidence" value="ECO:0007669"/>
    <property type="project" value="TreeGrafter"/>
</dbReference>